<evidence type="ECO:0000313" key="2">
    <source>
        <dbReference type="Proteomes" id="UP000604898"/>
    </source>
</evidence>
<dbReference type="EMBL" id="JAESVD010000005">
    <property type="protein sequence ID" value="MBL4913472.1"/>
    <property type="molecule type" value="Genomic_DNA"/>
</dbReference>
<evidence type="ECO:0000313" key="1">
    <source>
        <dbReference type="EMBL" id="MBL4913472.1"/>
    </source>
</evidence>
<keyword evidence="2" id="KW-1185">Reference proteome</keyword>
<sequence length="146" mass="16289">MQLKLEGAKEHKGFQLQNPILIYDINGSGLADDIDEFSIAKLSSRVGGSDFDGLLTLDTNNDNLLTAEDYNYESLYAWLANGDGICTEDEMKSFSELDIEMNLASKKEKIMLKNGNIVANKITFSISGVERIAHDVFLYTKLEEVK</sequence>
<reference evidence="1 2" key="1">
    <citation type="submission" date="2021-01" db="EMBL/GenBank/DDBJ databases">
        <title>Genome sequence of Shewanella schlegeliana JCM 11561.</title>
        <authorList>
            <person name="Zhang H."/>
            <person name="Li C."/>
        </authorList>
    </citation>
    <scope>NUCLEOTIDE SEQUENCE [LARGE SCALE GENOMIC DNA]</scope>
    <source>
        <strain evidence="1 2">JCM 11561</strain>
    </source>
</reference>
<organism evidence="1 2">
    <name type="scientific">Shewanella schlegeliana</name>
    <dbReference type="NCBI Taxonomy" id="190308"/>
    <lineage>
        <taxon>Bacteria</taxon>
        <taxon>Pseudomonadati</taxon>
        <taxon>Pseudomonadota</taxon>
        <taxon>Gammaproteobacteria</taxon>
        <taxon>Alteromonadales</taxon>
        <taxon>Shewanellaceae</taxon>
        <taxon>Shewanella</taxon>
    </lineage>
</organism>
<comment type="caution">
    <text evidence="1">The sequence shown here is derived from an EMBL/GenBank/DDBJ whole genome shotgun (WGS) entry which is preliminary data.</text>
</comment>
<accession>A0ABS1T0W4</accession>
<dbReference type="RefSeq" id="WP_202721739.1">
    <property type="nucleotide sequence ID" value="NZ_JAESVD010000005.1"/>
</dbReference>
<protein>
    <submittedName>
        <fullName evidence="1">Uncharacterized protein</fullName>
    </submittedName>
</protein>
<gene>
    <name evidence="1" type="ORF">JMA39_10000</name>
</gene>
<name>A0ABS1T0W4_9GAMM</name>
<dbReference type="Proteomes" id="UP000604898">
    <property type="component" value="Unassembled WGS sequence"/>
</dbReference>
<proteinExistence type="predicted"/>